<reference evidence="3" key="1">
    <citation type="submission" date="2024-07" db="EMBL/GenBank/DDBJ databases">
        <title>Two chromosome-level genome assemblies of Korean endemic species Abeliophyllum distichum and Forsythia ovata (Oleaceae).</title>
        <authorList>
            <person name="Jang H."/>
        </authorList>
    </citation>
    <scope>NUCLEOTIDE SEQUENCE [LARGE SCALE GENOMIC DNA]</scope>
</reference>
<dbReference type="AlphaFoldDB" id="A0ABD1WVG2"/>
<protein>
    <submittedName>
        <fullName evidence="2">Uncharacterized protein</fullName>
    </submittedName>
</protein>
<evidence type="ECO:0000313" key="2">
    <source>
        <dbReference type="EMBL" id="KAL2553577.1"/>
    </source>
</evidence>
<evidence type="ECO:0000256" key="1">
    <source>
        <dbReference type="SAM" id="Coils"/>
    </source>
</evidence>
<evidence type="ECO:0000313" key="3">
    <source>
        <dbReference type="Proteomes" id="UP001604277"/>
    </source>
</evidence>
<gene>
    <name evidence="2" type="ORF">Fot_07196</name>
</gene>
<proteinExistence type="predicted"/>
<sequence length="123" mass="13950">MAARSLMLIEKTEMEDRDYFWDQVTWLQSCIGELKKEVKTLAEDKEKFQADLANSEAGVVEFSKKCDHANQTQEITAKALAKANLQREGLVDKIAQLDEVKKNLQVECSGLKETNLEIEKGTE</sequence>
<dbReference type="Proteomes" id="UP001604277">
    <property type="component" value="Unassembled WGS sequence"/>
</dbReference>
<name>A0ABD1WVG2_9LAMI</name>
<organism evidence="2 3">
    <name type="scientific">Forsythia ovata</name>
    <dbReference type="NCBI Taxonomy" id="205694"/>
    <lineage>
        <taxon>Eukaryota</taxon>
        <taxon>Viridiplantae</taxon>
        <taxon>Streptophyta</taxon>
        <taxon>Embryophyta</taxon>
        <taxon>Tracheophyta</taxon>
        <taxon>Spermatophyta</taxon>
        <taxon>Magnoliopsida</taxon>
        <taxon>eudicotyledons</taxon>
        <taxon>Gunneridae</taxon>
        <taxon>Pentapetalae</taxon>
        <taxon>asterids</taxon>
        <taxon>lamiids</taxon>
        <taxon>Lamiales</taxon>
        <taxon>Oleaceae</taxon>
        <taxon>Forsythieae</taxon>
        <taxon>Forsythia</taxon>
    </lineage>
</organism>
<keyword evidence="3" id="KW-1185">Reference proteome</keyword>
<accession>A0ABD1WVG2</accession>
<keyword evidence="1" id="KW-0175">Coiled coil</keyword>
<feature type="coiled-coil region" evidence="1">
    <location>
        <begin position="80"/>
        <end position="114"/>
    </location>
</feature>
<comment type="caution">
    <text evidence="2">The sequence shown here is derived from an EMBL/GenBank/DDBJ whole genome shotgun (WGS) entry which is preliminary data.</text>
</comment>
<dbReference type="EMBL" id="JBFOLJ010000002">
    <property type="protein sequence ID" value="KAL2553577.1"/>
    <property type="molecule type" value="Genomic_DNA"/>
</dbReference>